<dbReference type="Pfam" id="PF18962">
    <property type="entry name" value="Por_Secre_tail"/>
    <property type="match status" value="1"/>
</dbReference>
<accession>A0AAP6LLK8</accession>
<dbReference type="InterPro" id="IPR053139">
    <property type="entry name" value="Surface_bspA-like"/>
</dbReference>
<proteinExistence type="predicted"/>
<dbReference type="RefSeq" id="WP_253037376.1">
    <property type="nucleotide sequence ID" value="NZ_CP168322.1"/>
</dbReference>
<keyword evidence="1" id="KW-0732">Signal</keyword>
<dbReference type="SUPFAM" id="SSF52058">
    <property type="entry name" value="L domain-like"/>
    <property type="match status" value="1"/>
</dbReference>
<dbReference type="InterPro" id="IPR026906">
    <property type="entry name" value="LRR_5"/>
</dbReference>
<dbReference type="PANTHER" id="PTHR45661:SF3">
    <property type="entry name" value="IG-LIKE DOMAIN-CONTAINING PROTEIN"/>
    <property type="match status" value="1"/>
</dbReference>
<dbReference type="Gene3D" id="3.80.10.10">
    <property type="entry name" value="Ribonuclease Inhibitor"/>
    <property type="match status" value="1"/>
</dbReference>
<dbReference type="Proteomes" id="UP001284033">
    <property type="component" value="Unassembled WGS sequence"/>
</dbReference>
<evidence type="ECO:0000256" key="1">
    <source>
        <dbReference type="ARBA" id="ARBA00022729"/>
    </source>
</evidence>
<name>A0AAP6LLK8_RIEAN</name>
<comment type="caution">
    <text evidence="3">The sequence shown here is derived from an EMBL/GenBank/DDBJ whole genome shotgun (WGS) entry which is preliminary data.</text>
</comment>
<dbReference type="Gene3D" id="3.40.50.12480">
    <property type="match status" value="1"/>
</dbReference>
<dbReference type="InterPro" id="IPR026444">
    <property type="entry name" value="Secre_tail"/>
</dbReference>
<organism evidence="3 4">
    <name type="scientific">Riemerella anatipestifer</name>
    <name type="common">Moraxella anatipestifer</name>
    <dbReference type="NCBI Taxonomy" id="34085"/>
    <lineage>
        <taxon>Bacteria</taxon>
        <taxon>Pseudomonadati</taxon>
        <taxon>Bacteroidota</taxon>
        <taxon>Flavobacteriia</taxon>
        <taxon>Flavobacteriales</taxon>
        <taxon>Weeksellaceae</taxon>
        <taxon>Riemerella</taxon>
    </lineage>
</organism>
<reference evidence="3" key="1">
    <citation type="submission" date="2023-01" db="EMBL/GenBank/DDBJ databases">
        <title>Genome-based studies on antimicrobial resistance profiles of Riemerella anatipestifer in China, 1994 to 2021.</title>
        <authorList>
            <person name="Yang Z."/>
            <person name="Zhu D."/>
        </authorList>
    </citation>
    <scope>NUCLEOTIDE SEQUENCE</scope>
    <source>
        <strain evidence="3">RCAD1218</strain>
    </source>
</reference>
<dbReference type="Pfam" id="PF13306">
    <property type="entry name" value="LRR_5"/>
    <property type="match status" value="1"/>
</dbReference>
<evidence type="ECO:0000313" key="4">
    <source>
        <dbReference type="Proteomes" id="UP001284033"/>
    </source>
</evidence>
<sequence>MFKKIITGITLAVSIITTHAQSFKVDGLHYRVLDESSSSVELYRDQSSQSSFTSIDGDVVIPEYVTYNGKNYQVTKIGASYFYNNIGITSVSIPKTVIEIGSQAFMYCTSLEKVNLPYALNKIGSYAFFSCKKIKEIPIPNGVSEIEKNTFSNCTSLERIILPKSVDKIGYFAFAGLYSLKEIIIESPTPPSLLSTSFANTPKDGLNTGKKEITVRVPKGAKLQYESSEEWKNFSIVEDIEVLGISNENKKTFLKVYPNPITDVFFIETEHSTPVTIYSITGKKVKTLYLDRGKNKIDILGIPQGVYIVKTDNYTDKIIVK</sequence>
<dbReference type="InterPro" id="IPR032675">
    <property type="entry name" value="LRR_dom_sf"/>
</dbReference>
<dbReference type="AlphaFoldDB" id="A0AAP6LLK8"/>
<dbReference type="NCBIfam" id="TIGR04183">
    <property type="entry name" value="Por_Secre_tail"/>
    <property type="match status" value="1"/>
</dbReference>
<evidence type="ECO:0000313" key="3">
    <source>
        <dbReference type="EMBL" id="MDY3512161.1"/>
    </source>
</evidence>
<protein>
    <submittedName>
        <fullName evidence="3">Leucine-rich repeat protein</fullName>
    </submittedName>
</protein>
<feature type="domain" description="Secretion system C-terminal sorting" evidence="2">
    <location>
        <begin position="256"/>
        <end position="319"/>
    </location>
</feature>
<gene>
    <name evidence="3" type="ORF">PG303_02890</name>
</gene>
<dbReference type="PANTHER" id="PTHR45661">
    <property type="entry name" value="SURFACE ANTIGEN"/>
    <property type="match status" value="1"/>
</dbReference>
<dbReference type="EMBL" id="JAQZHK010000002">
    <property type="protein sequence ID" value="MDY3512161.1"/>
    <property type="molecule type" value="Genomic_DNA"/>
</dbReference>
<evidence type="ECO:0000259" key="2">
    <source>
        <dbReference type="Pfam" id="PF18962"/>
    </source>
</evidence>